<keyword evidence="3" id="KW-0997">Cell inner membrane</keyword>
<feature type="transmembrane region" description="Helical" evidence="7">
    <location>
        <begin position="347"/>
        <end position="368"/>
    </location>
</feature>
<dbReference type="GO" id="GO:0005886">
    <property type="term" value="C:plasma membrane"/>
    <property type="evidence" value="ECO:0007669"/>
    <property type="project" value="UniProtKB-SubCell"/>
</dbReference>
<dbReference type="EMBL" id="LT630450">
    <property type="protein sequence ID" value="SFV73642.1"/>
    <property type="molecule type" value="Genomic_DNA"/>
</dbReference>
<dbReference type="AlphaFoldDB" id="A0A1K1LG17"/>
<dbReference type="InterPro" id="IPR010656">
    <property type="entry name" value="DctM"/>
</dbReference>
<evidence type="ECO:0000256" key="7">
    <source>
        <dbReference type="SAM" id="Phobius"/>
    </source>
</evidence>
<keyword evidence="6 7" id="KW-0472">Membrane</keyword>
<feature type="transmembrane region" description="Helical" evidence="7">
    <location>
        <begin position="218"/>
        <end position="239"/>
    </location>
</feature>
<evidence type="ECO:0000256" key="2">
    <source>
        <dbReference type="ARBA" id="ARBA00022475"/>
    </source>
</evidence>
<evidence type="ECO:0000259" key="8">
    <source>
        <dbReference type="Pfam" id="PF06808"/>
    </source>
</evidence>
<evidence type="ECO:0000256" key="6">
    <source>
        <dbReference type="ARBA" id="ARBA00023136"/>
    </source>
</evidence>
<evidence type="ECO:0000313" key="9">
    <source>
        <dbReference type="EMBL" id="SFV73642.1"/>
    </source>
</evidence>
<keyword evidence="5 7" id="KW-1133">Transmembrane helix</keyword>
<feature type="transmembrane region" description="Helical" evidence="7">
    <location>
        <begin position="114"/>
        <end position="131"/>
    </location>
</feature>
<name>A0A1K1LG17_9BACT</name>
<feature type="domain" description="TRAP C4-dicarboxylate transport system permease DctM subunit" evidence="8">
    <location>
        <begin position="12"/>
        <end position="421"/>
    </location>
</feature>
<feature type="transmembrane region" description="Helical" evidence="7">
    <location>
        <begin position="85"/>
        <end position="108"/>
    </location>
</feature>
<evidence type="ECO:0000256" key="5">
    <source>
        <dbReference type="ARBA" id="ARBA00022989"/>
    </source>
</evidence>
<feature type="transmembrane region" description="Helical" evidence="7">
    <location>
        <begin position="51"/>
        <end position="73"/>
    </location>
</feature>
<evidence type="ECO:0000256" key="1">
    <source>
        <dbReference type="ARBA" id="ARBA00004429"/>
    </source>
</evidence>
<dbReference type="Proteomes" id="UP000186323">
    <property type="component" value="Chromosome I"/>
</dbReference>
<keyword evidence="10" id="KW-1185">Reference proteome</keyword>
<feature type="transmembrane region" description="Helical" evidence="7">
    <location>
        <begin position="7"/>
        <end position="39"/>
    </location>
</feature>
<sequence>MPDQSTIALILFGGLAVLILLRVPLGFSLAVAGMTAYIVGGDSLLTMAQSYYDSVNSFPLIAVPMFFLAGIVMERGGLSRRLVDVAEAMIGGIRGGLGMVTILASMFFSAISGSGPATTAAVGGVMVPSLLERKYPRGFAGAIVATGGTLGVMIPPSILLILYGVITGVSITGLFMAALLPGLLIGVGLILFVHIMCRIKGVHAEESRFNFANLMVSVRRGILAILAPIIILGGIYSGIFTPTESAVVAAVYGIIVAMFVYKELTPRGLWESVKETMSITGRLGIIWAVSTAYGEVMAMYQIPSMLSEWLMSITRNPYVIWLLICIFLTFMGCIMNSMSQVIIFTPIFAPVVQAVGIDLVHFAIIFVLNAEIGFLTPPLGTNLFVAMDQAKCSLGEISRAVIPFILFLFLMMAVLILLPQISLWLPQTFLSL</sequence>
<dbReference type="GO" id="GO:0022857">
    <property type="term" value="F:transmembrane transporter activity"/>
    <property type="evidence" value="ECO:0007669"/>
    <property type="project" value="TreeGrafter"/>
</dbReference>
<feature type="transmembrane region" description="Helical" evidence="7">
    <location>
        <begin position="285"/>
        <end position="306"/>
    </location>
</feature>
<protein>
    <submittedName>
        <fullName evidence="9">TRAP-type C4-dicarboxylate transport system, large permease component</fullName>
    </submittedName>
</protein>
<organism evidence="9 10">
    <name type="scientific">Desulfovibrio piger</name>
    <dbReference type="NCBI Taxonomy" id="901"/>
    <lineage>
        <taxon>Bacteria</taxon>
        <taxon>Pseudomonadati</taxon>
        <taxon>Thermodesulfobacteriota</taxon>
        <taxon>Desulfovibrionia</taxon>
        <taxon>Desulfovibrionales</taxon>
        <taxon>Desulfovibrionaceae</taxon>
        <taxon>Desulfovibrio</taxon>
    </lineage>
</organism>
<dbReference type="PIRSF" id="PIRSF006066">
    <property type="entry name" value="HI0050"/>
    <property type="match status" value="1"/>
</dbReference>
<comment type="subcellular location">
    <subcellularLocation>
        <location evidence="1">Cell inner membrane</location>
        <topology evidence="1">Multi-pass membrane protein</topology>
    </subcellularLocation>
</comment>
<dbReference type="PANTHER" id="PTHR33362">
    <property type="entry name" value="SIALIC ACID TRAP TRANSPORTER PERMEASE PROTEIN SIAT-RELATED"/>
    <property type="match status" value="1"/>
</dbReference>
<feature type="transmembrane region" description="Helical" evidence="7">
    <location>
        <begin position="401"/>
        <end position="425"/>
    </location>
</feature>
<dbReference type="KEGG" id="dpg:DESPIGER_1812"/>
<dbReference type="Pfam" id="PF06808">
    <property type="entry name" value="DctM"/>
    <property type="match status" value="1"/>
</dbReference>
<dbReference type="InterPro" id="IPR004681">
    <property type="entry name" value="TRAP_DctM"/>
</dbReference>
<keyword evidence="4 7" id="KW-0812">Transmembrane</keyword>
<evidence type="ECO:0000256" key="3">
    <source>
        <dbReference type="ARBA" id="ARBA00022519"/>
    </source>
</evidence>
<evidence type="ECO:0000313" key="10">
    <source>
        <dbReference type="Proteomes" id="UP000186323"/>
    </source>
</evidence>
<keyword evidence="2" id="KW-1003">Cell membrane</keyword>
<reference evidence="10" key="1">
    <citation type="submission" date="2016-10" db="EMBL/GenBank/DDBJ databases">
        <authorList>
            <person name="Wegmann U."/>
        </authorList>
    </citation>
    <scope>NUCLEOTIDE SEQUENCE [LARGE SCALE GENOMIC DNA]</scope>
</reference>
<feature type="transmembrane region" description="Helical" evidence="7">
    <location>
        <begin position="172"/>
        <end position="197"/>
    </location>
</feature>
<dbReference type="RefSeq" id="WP_072335666.1">
    <property type="nucleotide sequence ID" value="NZ_CALJDE010000068.1"/>
</dbReference>
<gene>
    <name evidence="9" type="ORF">DESPIGER_1812</name>
</gene>
<evidence type="ECO:0000256" key="4">
    <source>
        <dbReference type="ARBA" id="ARBA00022692"/>
    </source>
</evidence>
<dbReference type="NCBIfam" id="TIGR00786">
    <property type="entry name" value="dctM"/>
    <property type="match status" value="1"/>
</dbReference>
<feature type="transmembrane region" description="Helical" evidence="7">
    <location>
        <begin position="318"/>
        <end position="335"/>
    </location>
</feature>
<accession>A0A1K1LG17</accession>
<feature type="transmembrane region" description="Helical" evidence="7">
    <location>
        <begin position="143"/>
        <end position="166"/>
    </location>
</feature>
<feature type="transmembrane region" description="Helical" evidence="7">
    <location>
        <begin position="245"/>
        <end position="264"/>
    </location>
</feature>
<dbReference type="OrthoDB" id="5404879at2"/>
<proteinExistence type="predicted"/>